<accession>X0YT47</accession>
<name>X0YT47_9ZZZZ</name>
<gene>
    <name evidence="1" type="ORF">S01H1_85395</name>
</gene>
<comment type="caution">
    <text evidence="1">The sequence shown here is derived from an EMBL/GenBank/DDBJ whole genome shotgun (WGS) entry which is preliminary data.</text>
</comment>
<proteinExistence type="predicted"/>
<sequence>MRMHGSDAPALALLLRKTELGEAYVWALAALV</sequence>
<dbReference type="AlphaFoldDB" id="X0YT47"/>
<evidence type="ECO:0000313" key="1">
    <source>
        <dbReference type="EMBL" id="GAG49942.1"/>
    </source>
</evidence>
<organism evidence="1">
    <name type="scientific">marine sediment metagenome</name>
    <dbReference type="NCBI Taxonomy" id="412755"/>
    <lineage>
        <taxon>unclassified sequences</taxon>
        <taxon>metagenomes</taxon>
        <taxon>ecological metagenomes</taxon>
    </lineage>
</organism>
<feature type="non-terminal residue" evidence="1">
    <location>
        <position position="32"/>
    </location>
</feature>
<protein>
    <submittedName>
        <fullName evidence="1">Uncharacterized protein</fullName>
    </submittedName>
</protein>
<dbReference type="EMBL" id="BARS01058632">
    <property type="protein sequence ID" value="GAG49942.1"/>
    <property type="molecule type" value="Genomic_DNA"/>
</dbReference>
<reference evidence="1" key="1">
    <citation type="journal article" date="2014" name="Front. Microbiol.">
        <title>High frequency of phylogenetically diverse reductive dehalogenase-homologous genes in deep subseafloor sedimentary metagenomes.</title>
        <authorList>
            <person name="Kawai M."/>
            <person name="Futagami T."/>
            <person name="Toyoda A."/>
            <person name="Takaki Y."/>
            <person name="Nishi S."/>
            <person name="Hori S."/>
            <person name="Arai W."/>
            <person name="Tsubouchi T."/>
            <person name="Morono Y."/>
            <person name="Uchiyama I."/>
            <person name="Ito T."/>
            <person name="Fujiyama A."/>
            <person name="Inagaki F."/>
            <person name="Takami H."/>
        </authorList>
    </citation>
    <scope>NUCLEOTIDE SEQUENCE</scope>
    <source>
        <strain evidence="1">Expedition CK06-06</strain>
    </source>
</reference>